<dbReference type="EMBL" id="FO117623">
    <property type="protein sequence ID" value="CCG04346.1"/>
    <property type="molecule type" value="Genomic_DNA"/>
</dbReference>
<dbReference type="KEGG" id="bsd:BLASA_3482"/>
<evidence type="ECO:0000313" key="3">
    <source>
        <dbReference type="Proteomes" id="UP000007517"/>
    </source>
</evidence>
<gene>
    <name evidence="2" type="ordered locus">BLASA_3482</name>
</gene>
<dbReference type="Proteomes" id="UP000007517">
    <property type="component" value="Chromosome"/>
</dbReference>
<dbReference type="HOGENOM" id="CLU_2932100_0_0_11"/>
<evidence type="ECO:0000256" key="1">
    <source>
        <dbReference type="SAM" id="MobiDB-lite"/>
    </source>
</evidence>
<dbReference type="AlphaFoldDB" id="H6RT43"/>
<accession>H6RT43</accession>
<feature type="region of interest" description="Disordered" evidence="1">
    <location>
        <begin position="22"/>
        <end position="42"/>
    </location>
</feature>
<evidence type="ECO:0000313" key="2">
    <source>
        <dbReference type="EMBL" id="CCG04346.1"/>
    </source>
</evidence>
<proteinExistence type="predicted"/>
<reference evidence="2 3" key="1">
    <citation type="journal article" date="2012" name="J. Bacteriol.">
        <title>Genome Sequence of Blastococcus saxobsidens DD2, a Stone-Inhabiting Bacterium.</title>
        <authorList>
            <person name="Chouaia B."/>
            <person name="Crotti E."/>
            <person name="Brusetti L."/>
            <person name="Daffonchio D."/>
            <person name="Essoussi I."/>
            <person name="Nouioui I."/>
            <person name="Sbissi I."/>
            <person name="Ghodhbane-Gtari F."/>
            <person name="Gtari M."/>
            <person name="Vacherie B."/>
            <person name="Barbe V."/>
            <person name="Medigue C."/>
            <person name="Gury J."/>
            <person name="Pujic P."/>
            <person name="Normand P."/>
        </authorList>
    </citation>
    <scope>NUCLEOTIDE SEQUENCE [LARGE SCALE GENOMIC DNA]</scope>
    <source>
        <strain evidence="2 3">DD2</strain>
    </source>
</reference>
<name>H6RT43_BLASD</name>
<sequence>MVLFRNLGEEIPTVAARSSRTQRRLLSGDDNPRCTRLMGHSRNGANGLLAAATVDRSPCS</sequence>
<keyword evidence="3" id="KW-1185">Reference proteome</keyword>
<organism evidence="2 3">
    <name type="scientific">Blastococcus saxobsidens (strain DD2)</name>
    <dbReference type="NCBI Taxonomy" id="1146883"/>
    <lineage>
        <taxon>Bacteria</taxon>
        <taxon>Bacillati</taxon>
        <taxon>Actinomycetota</taxon>
        <taxon>Actinomycetes</taxon>
        <taxon>Geodermatophilales</taxon>
        <taxon>Geodermatophilaceae</taxon>
        <taxon>Blastococcus</taxon>
    </lineage>
</organism>
<protein>
    <submittedName>
        <fullName evidence="2">Uncharacterized protein</fullName>
    </submittedName>
</protein>
<reference evidence="3" key="2">
    <citation type="submission" date="2012-02" db="EMBL/GenBank/DDBJ databases">
        <title>Complete genome sequence of Blastococcus saxobsidens strain DD2.</title>
        <authorList>
            <person name="Genoscope."/>
        </authorList>
    </citation>
    <scope>NUCLEOTIDE SEQUENCE [LARGE SCALE GENOMIC DNA]</scope>
    <source>
        <strain evidence="3">DD2</strain>
    </source>
</reference>